<dbReference type="Proteomes" id="UP000017048">
    <property type="component" value="Unassembled WGS sequence"/>
</dbReference>
<keyword evidence="2" id="KW-1185">Reference proteome</keyword>
<organism evidence="1 2">
    <name type="scientific">Nocardia asteroides NBRC 15531</name>
    <dbReference type="NCBI Taxonomy" id="1110697"/>
    <lineage>
        <taxon>Bacteria</taxon>
        <taxon>Bacillati</taxon>
        <taxon>Actinomycetota</taxon>
        <taxon>Actinomycetes</taxon>
        <taxon>Mycobacteriales</taxon>
        <taxon>Nocardiaceae</taxon>
        <taxon>Nocardia</taxon>
    </lineage>
</organism>
<protein>
    <submittedName>
        <fullName evidence="1">Uncharacterized protein</fullName>
    </submittedName>
</protein>
<evidence type="ECO:0000313" key="2">
    <source>
        <dbReference type="Proteomes" id="UP000017048"/>
    </source>
</evidence>
<dbReference type="EMBL" id="BAFO02000020">
    <property type="protein sequence ID" value="GAD83516.1"/>
    <property type="molecule type" value="Genomic_DNA"/>
</dbReference>
<sequence length="60" mass="6572">MVRPAVTEPSSAVTVNEVHMQVIPFRSVQKRLRRRCSAATMLAPETAGTGTAAPYRSRET</sequence>
<proteinExistence type="predicted"/>
<accession>U5EAQ5</accession>
<comment type="caution">
    <text evidence="1">The sequence shown here is derived from an EMBL/GenBank/DDBJ whole genome shotgun (WGS) entry which is preliminary data.</text>
</comment>
<name>U5EAQ5_NOCAS</name>
<reference evidence="1 2" key="1">
    <citation type="journal article" date="2014" name="BMC Genomics">
        <title>Genome based analysis of type-I polyketide synthase and nonribosomal peptide synthetase gene clusters in seven strains of five representative Nocardia species.</title>
        <authorList>
            <person name="Komaki H."/>
            <person name="Ichikawa N."/>
            <person name="Hosoyama A."/>
            <person name="Takahashi-Nakaguchi A."/>
            <person name="Matsuzawa T."/>
            <person name="Suzuki K."/>
            <person name="Fujita N."/>
            <person name="Gonoi T."/>
        </authorList>
    </citation>
    <scope>NUCLEOTIDE SEQUENCE [LARGE SCALE GENOMIC DNA]</scope>
    <source>
        <strain evidence="1 2">NBRC 15531</strain>
    </source>
</reference>
<dbReference type="AlphaFoldDB" id="U5EAQ5"/>
<gene>
    <name evidence="1" type="ORF">NCAST_20_00820</name>
</gene>
<evidence type="ECO:0000313" key="1">
    <source>
        <dbReference type="EMBL" id="GAD83516.1"/>
    </source>
</evidence>